<proteinExistence type="predicted"/>
<evidence type="ECO:0000313" key="2">
    <source>
        <dbReference type="Proteomes" id="UP000607331"/>
    </source>
</evidence>
<accession>A0ABR6S1I5</accession>
<sequence length="79" mass="8763">MTDYIYSPSINMFYPNALKNRYLAAGAWPDDGIEVSTEMVIEFTTDRPGWVRVAGSDGLPAWTEAPVPTIPDTQPTQEV</sequence>
<comment type="caution">
    <text evidence="1">The sequence shown here is derived from an EMBL/GenBank/DDBJ whole genome shotgun (WGS) entry which is preliminary data.</text>
</comment>
<gene>
    <name evidence="1" type="ORF">HII27_26915</name>
</gene>
<name>A0ABR6S1I5_9ENTR</name>
<organism evidence="1 2">
    <name type="scientific">Kluyvera sichuanensis</name>
    <dbReference type="NCBI Taxonomy" id="2725494"/>
    <lineage>
        <taxon>Bacteria</taxon>
        <taxon>Pseudomonadati</taxon>
        <taxon>Pseudomonadota</taxon>
        <taxon>Gammaproteobacteria</taxon>
        <taxon>Enterobacterales</taxon>
        <taxon>Enterobacteriaceae</taxon>
        <taxon>Kluyvera</taxon>
    </lineage>
</organism>
<protein>
    <recommendedName>
        <fullName evidence="3">Tail fiber assembly protein</fullName>
    </recommendedName>
</protein>
<reference evidence="1 2" key="1">
    <citation type="submission" date="2020-04" db="EMBL/GenBank/DDBJ databases">
        <title>The draft genome of Kluyvera sichuanensis strain SCKS090646.</title>
        <authorList>
            <person name="Wei L."/>
            <person name="Liu L."/>
            <person name="Feng Y."/>
            <person name="Zong Z."/>
        </authorList>
    </citation>
    <scope>NUCLEOTIDE SEQUENCE [LARGE SCALE GENOMIC DNA]</scope>
    <source>
        <strain evidence="1 2">090646</strain>
    </source>
</reference>
<evidence type="ECO:0008006" key="3">
    <source>
        <dbReference type="Google" id="ProtNLM"/>
    </source>
</evidence>
<keyword evidence="2" id="KW-1185">Reference proteome</keyword>
<dbReference type="EMBL" id="JABBJF010000073">
    <property type="protein sequence ID" value="MBC1189268.1"/>
    <property type="molecule type" value="Genomic_DNA"/>
</dbReference>
<dbReference type="RefSeq" id="WP_185670185.1">
    <property type="nucleotide sequence ID" value="NZ_JABBJF010000073.1"/>
</dbReference>
<dbReference type="Proteomes" id="UP000607331">
    <property type="component" value="Unassembled WGS sequence"/>
</dbReference>
<evidence type="ECO:0000313" key="1">
    <source>
        <dbReference type="EMBL" id="MBC1189268.1"/>
    </source>
</evidence>